<evidence type="ECO:0000259" key="1">
    <source>
        <dbReference type="PROSITE" id="PS50181"/>
    </source>
</evidence>
<organism evidence="2 3">
    <name type="scientific">Carnegiea gigantea</name>
    <dbReference type="NCBI Taxonomy" id="171969"/>
    <lineage>
        <taxon>Eukaryota</taxon>
        <taxon>Viridiplantae</taxon>
        <taxon>Streptophyta</taxon>
        <taxon>Embryophyta</taxon>
        <taxon>Tracheophyta</taxon>
        <taxon>Spermatophyta</taxon>
        <taxon>Magnoliopsida</taxon>
        <taxon>eudicotyledons</taxon>
        <taxon>Gunneridae</taxon>
        <taxon>Pentapetalae</taxon>
        <taxon>Caryophyllales</taxon>
        <taxon>Cactineae</taxon>
        <taxon>Cactaceae</taxon>
        <taxon>Cactoideae</taxon>
        <taxon>Echinocereeae</taxon>
        <taxon>Carnegiea</taxon>
    </lineage>
</organism>
<dbReference type="SMART" id="SM00579">
    <property type="entry name" value="FBD"/>
    <property type="match status" value="1"/>
</dbReference>
<dbReference type="Gene3D" id="3.80.10.10">
    <property type="entry name" value="Ribonuclease Inhibitor"/>
    <property type="match status" value="1"/>
</dbReference>
<dbReference type="SUPFAM" id="SSF81383">
    <property type="entry name" value="F-box domain"/>
    <property type="match status" value="1"/>
</dbReference>
<evidence type="ECO:0000313" key="3">
    <source>
        <dbReference type="Proteomes" id="UP001153076"/>
    </source>
</evidence>
<dbReference type="AlphaFoldDB" id="A0A9Q1GN26"/>
<dbReference type="InterPro" id="IPR036047">
    <property type="entry name" value="F-box-like_dom_sf"/>
</dbReference>
<keyword evidence="3" id="KW-1185">Reference proteome</keyword>
<gene>
    <name evidence="2" type="ORF">Cgig2_018401</name>
</gene>
<name>A0A9Q1GN26_9CARY</name>
<dbReference type="PANTHER" id="PTHR31639:SF256">
    <property type="entry name" value="OS07G0242900 PROTEIN"/>
    <property type="match status" value="1"/>
</dbReference>
<dbReference type="SUPFAM" id="SSF52047">
    <property type="entry name" value="RNI-like"/>
    <property type="match status" value="1"/>
</dbReference>
<dbReference type="Pfam" id="PF00646">
    <property type="entry name" value="F-box"/>
    <property type="match status" value="1"/>
</dbReference>
<dbReference type="PANTHER" id="PTHR31639">
    <property type="entry name" value="F-BOX PROTEIN-LIKE"/>
    <property type="match status" value="1"/>
</dbReference>
<dbReference type="EMBL" id="JAKOGI010001939">
    <property type="protein sequence ID" value="KAJ8423565.1"/>
    <property type="molecule type" value="Genomic_DNA"/>
</dbReference>
<proteinExistence type="predicted"/>
<sequence>MELIRFRIVLRVNMPYAKAKMKTSDRPDRDRISDLPSNVISNILERLPLCEAVRTSALSKQWRMHWVSMSELIFDHKFFGDAYRWRPQDMSSIEMLIGKILLHHHGTAASVTFLQDSLGILIANCPLLVSLHLSRCDGVNFIGDSQNLAYIYIDTGTLNSTAGSQQDMKCNVIDGLTTLCKIEILRFRGDIYKFLAASGLDKPFRLTFSNIKILSLHGVDFSEQLQFSFALKFIQSCPYIQELSIQAATPLGTNTVGHNFDTVWNSSCKMGNLQTVCFCNIMGLHSELKLIQNLLASVPKLKKFYISAKKRFSDHQKSRVLMKLMKFCRASLEAQLKYIDPPSCF</sequence>
<accession>A0A9Q1GN26</accession>
<dbReference type="OrthoDB" id="1305662at2759"/>
<dbReference type="InterPro" id="IPR001810">
    <property type="entry name" value="F-box_dom"/>
</dbReference>
<dbReference type="InterPro" id="IPR006566">
    <property type="entry name" value="FBD"/>
</dbReference>
<reference evidence="2" key="1">
    <citation type="submission" date="2022-04" db="EMBL/GenBank/DDBJ databases">
        <title>Carnegiea gigantea Genome sequencing and assembly v2.</title>
        <authorList>
            <person name="Copetti D."/>
            <person name="Sanderson M.J."/>
            <person name="Burquez A."/>
            <person name="Wojciechowski M.F."/>
        </authorList>
    </citation>
    <scope>NUCLEOTIDE SEQUENCE</scope>
    <source>
        <strain evidence="2">SGP5-SGP5p</strain>
        <tissue evidence="2">Aerial part</tissue>
    </source>
</reference>
<protein>
    <recommendedName>
        <fullName evidence="1">F-box domain-containing protein</fullName>
    </recommendedName>
</protein>
<dbReference type="PROSITE" id="PS50181">
    <property type="entry name" value="FBOX"/>
    <property type="match status" value="1"/>
</dbReference>
<feature type="domain" description="F-box" evidence="1">
    <location>
        <begin position="29"/>
        <end position="82"/>
    </location>
</feature>
<evidence type="ECO:0000313" key="2">
    <source>
        <dbReference type="EMBL" id="KAJ8423565.1"/>
    </source>
</evidence>
<dbReference type="Proteomes" id="UP001153076">
    <property type="component" value="Unassembled WGS sequence"/>
</dbReference>
<dbReference type="InterPro" id="IPR032675">
    <property type="entry name" value="LRR_dom_sf"/>
</dbReference>
<comment type="caution">
    <text evidence="2">The sequence shown here is derived from an EMBL/GenBank/DDBJ whole genome shotgun (WGS) entry which is preliminary data.</text>
</comment>